<organism evidence="4 5">
    <name type="scientific">Candidatus Gallacutalibacter pullicola</name>
    <dbReference type="NCBI Taxonomy" id="2840830"/>
    <lineage>
        <taxon>Bacteria</taxon>
        <taxon>Bacillati</taxon>
        <taxon>Bacillota</taxon>
        <taxon>Clostridia</taxon>
        <taxon>Eubacteriales</taxon>
        <taxon>Candidatus Gallacutalibacter</taxon>
    </lineage>
</organism>
<dbReference type="AlphaFoldDB" id="A0A9D1DPP4"/>
<dbReference type="EMBL" id="DVHF01000037">
    <property type="protein sequence ID" value="HIR56653.1"/>
    <property type="molecule type" value="Genomic_DNA"/>
</dbReference>
<gene>
    <name evidence="4" type="primary">cobK</name>
    <name evidence="4" type="ORF">IAA54_03210</name>
</gene>
<reference evidence="4" key="2">
    <citation type="journal article" date="2021" name="PeerJ">
        <title>Extensive microbial diversity within the chicken gut microbiome revealed by metagenomics and culture.</title>
        <authorList>
            <person name="Gilroy R."/>
            <person name="Ravi A."/>
            <person name="Getino M."/>
            <person name="Pursley I."/>
            <person name="Horton D.L."/>
            <person name="Alikhan N.F."/>
            <person name="Baker D."/>
            <person name="Gharbi K."/>
            <person name="Hall N."/>
            <person name="Watson M."/>
            <person name="Adriaenssens E.M."/>
            <person name="Foster-Nyarko E."/>
            <person name="Jarju S."/>
            <person name="Secka A."/>
            <person name="Antonio M."/>
            <person name="Oren A."/>
            <person name="Chaudhuri R.R."/>
            <person name="La Ragione R."/>
            <person name="Hildebrand F."/>
            <person name="Pallen M.J."/>
        </authorList>
    </citation>
    <scope>NUCLEOTIDE SEQUENCE</scope>
    <source>
        <strain evidence="4">ChiSjej1B19-7085</strain>
    </source>
</reference>
<dbReference type="PANTHER" id="PTHR36925:SF1">
    <property type="entry name" value="COBALT-PRECORRIN-6A REDUCTASE"/>
    <property type="match status" value="1"/>
</dbReference>
<dbReference type="EC" id="1.3.1.54" evidence="4"/>
<evidence type="ECO:0000313" key="4">
    <source>
        <dbReference type="EMBL" id="HIR56653.1"/>
    </source>
</evidence>
<evidence type="ECO:0000313" key="5">
    <source>
        <dbReference type="Proteomes" id="UP000886785"/>
    </source>
</evidence>
<comment type="pathway">
    <text evidence="1">Cofactor biosynthesis; adenosylcobalamin biosynthesis.</text>
</comment>
<evidence type="ECO:0000256" key="2">
    <source>
        <dbReference type="ARBA" id="ARBA00022573"/>
    </source>
</evidence>
<dbReference type="NCBIfam" id="TIGR00715">
    <property type="entry name" value="precor6x_red"/>
    <property type="match status" value="1"/>
</dbReference>
<keyword evidence="2" id="KW-0169">Cobalamin biosynthesis</keyword>
<proteinExistence type="predicted"/>
<dbReference type="Pfam" id="PF02571">
    <property type="entry name" value="CbiJ"/>
    <property type="match status" value="1"/>
</dbReference>
<sequence>MGSRKLLIFAGTTEGRLLASALSGTFQVTACAATEYGASLLRQEGKPLRVLSGRLDTSQIEALLREGFFCTVDATHPYAREVTANIRKACRDRGVPYYRLLREESDLGDAVRAEDAAEAADFLAEKSGNVLLTTGSKEIEPFLRLQDWQDRLYLRALPSPENLSKCARLGIPLSHICLMQGPFSRELERGFLLHWQIRYVVMKDSGREGGTQEKLLAAQDCGVQAVVLCRPPEPDGFSLAALERLLTAERSD</sequence>
<comment type="caution">
    <text evidence="4">The sequence shown here is derived from an EMBL/GenBank/DDBJ whole genome shotgun (WGS) entry which is preliminary data.</text>
</comment>
<dbReference type="GO" id="GO:0016994">
    <property type="term" value="F:precorrin-6A reductase activity"/>
    <property type="evidence" value="ECO:0007669"/>
    <property type="project" value="UniProtKB-EC"/>
</dbReference>
<dbReference type="Proteomes" id="UP000886785">
    <property type="component" value="Unassembled WGS sequence"/>
</dbReference>
<dbReference type="GO" id="GO:0009236">
    <property type="term" value="P:cobalamin biosynthetic process"/>
    <property type="evidence" value="ECO:0007669"/>
    <property type="project" value="UniProtKB-KW"/>
</dbReference>
<protein>
    <submittedName>
        <fullName evidence="4">Precorrin-6A reductase</fullName>
        <ecNumber evidence="4">1.3.1.54</ecNumber>
    </submittedName>
</protein>
<keyword evidence="3 4" id="KW-0560">Oxidoreductase</keyword>
<name>A0A9D1DPP4_9FIRM</name>
<dbReference type="InterPro" id="IPR003723">
    <property type="entry name" value="Precorrin-6x_reduct"/>
</dbReference>
<dbReference type="PANTHER" id="PTHR36925">
    <property type="entry name" value="COBALT-PRECORRIN-6A REDUCTASE"/>
    <property type="match status" value="1"/>
</dbReference>
<reference evidence="4" key="1">
    <citation type="submission" date="2020-10" db="EMBL/GenBank/DDBJ databases">
        <authorList>
            <person name="Gilroy R."/>
        </authorList>
    </citation>
    <scope>NUCLEOTIDE SEQUENCE</scope>
    <source>
        <strain evidence="4">ChiSjej1B19-7085</strain>
    </source>
</reference>
<evidence type="ECO:0000256" key="3">
    <source>
        <dbReference type="ARBA" id="ARBA00023002"/>
    </source>
</evidence>
<accession>A0A9D1DPP4</accession>
<evidence type="ECO:0000256" key="1">
    <source>
        <dbReference type="ARBA" id="ARBA00004953"/>
    </source>
</evidence>
<dbReference type="PROSITE" id="PS51014">
    <property type="entry name" value="COBK_CBIJ"/>
    <property type="match status" value="1"/>
</dbReference>